<dbReference type="Pfam" id="PF00867">
    <property type="entry name" value="XPG_I"/>
    <property type="match status" value="1"/>
</dbReference>
<dbReference type="SUPFAM" id="SSF88723">
    <property type="entry name" value="PIN domain-like"/>
    <property type="match status" value="1"/>
</dbReference>
<dbReference type="GO" id="GO:0005739">
    <property type="term" value="C:mitochondrion"/>
    <property type="evidence" value="ECO:0007669"/>
    <property type="project" value="UniProtKB-SubCell"/>
</dbReference>
<evidence type="ECO:0000256" key="5">
    <source>
        <dbReference type="ARBA" id="ARBA00022723"/>
    </source>
</evidence>
<evidence type="ECO:0000256" key="11">
    <source>
        <dbReference type="ARBA" id="ARBA00023128"/>
    </source>
</evidence>
<evidence type="ECO:0000256" key="14">
    <source>
        <dbReference type="ARBA" id="ARBA00034726"/>
    </source>
</evidence>
<comment type="subcellular location">
    <subcellularLocation>
        <location evidence="1 15">Mitochondrion</location>
    </subcellularLocation>
    <subcellularLocation>
        <location evidence="15">Nucleus</location>
        <location evidence="15">Nucleolus</location>
    </subcellularLocation>
    <subcellularLocation>
        <location evidence="15">Nucleus</location>
        <location evidence="15">Nucleoplasm</location>
    </subcellularLocation>
    <text evidence="15">Resides mostly in the nucleoli and relocalizes to the nucleoplasm upon DNA damage.</text>
</comment>
<evidence type="ECO:0000259" key="18">
    <source>
        <dbReference type="SMART" id="SM00485"/>
    </source>
</evidence>
<dbReference type="InterPro" id="IPR029060">
    <property type="entry name" value="PIN-like_dom_sf"/>
</dbReference>
<evidence type="ECO:0000256" key="2">
    <source>
        <dbReference type="ARBA" id="ARBA00022553"/>
    </source>
</evidence>
<dbReference type="SUPFAM" id="SSF47807">
    <property type="entry name" value="5' to 3' exonuclease, C-terminal subdomain"/>
    <property type="match status" value="1"/>
</dbReference>
<dbReference type="SMART" id="SM00485">
    <property type="entry name" value="XPGN"/>
    <property type="match status" value="1"/>
</dbReference>
<keyword evidence="19" id="KW-1185">Reference proteome</keyword>
<dbReference type="GO" id="GO:0004523">
    <property type="term" value="F:RNA-DNA hybrid ribonuclease activity"/>
    <property type="evidence" value="ECO:0007669"/>
    <property type="project" value="TreeGrafter"/>
</dbReference>
<keyword evidence="11 15" id="KW-0496">Mitochondrion</keyword>
<evidence type="ECO:0000256" key="16">
    <source>
        <dbReference type="SAM" id="MobiDB-lite"/>
    </source>
</evidence>
<evidence type="ECO:0000313" key="20">
    <source>
        <dbReference type="WBParaSite" id="ACRNAN_Path_1190.g4635.t1"/>
    </source>
</evidence>
<dbReference type="FunFam" id="1.10.150.20:FF:000009">
    <property type="entry name" value="Flap endonuclease 1"/>
    <property type="match status" value="1"/>
</dbReference>
<keyword evidence="5 15" id="KW-0479">Metal-binding</keyword>
<dbReference type="Pfam" id="PF00752">
    <property type="entry name" value="XPG_N"/>
    <property type="match status" value="1"/>
</dbReference>
<evidence type="ECO:0000256" key="9">
    <source>
        <dbReference type="ARBA" id="ARBA00022839"/>
    </source>
</evidence>
<evidence type="ECO:0000256" key="3">
    <source>
        <dbReference type="ARBA" id="ARBA00022705"/>
    </source>
</evidence>
<organism evidence="19 20">
    <name type="scientific">Acrobeloides nanus</name>
    <dbReference type="NCBI Taxonomy" id="290746"/>
    <lineage>
        <taxon>Eukaryota</taxon>
        <taxon>Metazoa</taxon>
        <taxon>Ecdysozoa</taxon>
        <taxon>Nematoda</taxon>
        <taxon>Chromadorea</taxon>
        <taxon>Rhabditida</taxon>
        <taxon>Tylenchina</taxon>
        <taxon>Cephalobomorpha</taxon>
        <taxon>Cephaloboidea</taxon>
        <taxon>Cephalobidae</taxon>
        <taxon>Acrobeloides</taxon>
    </lineage>
</organism>
<dbReference type="GO" id="GO:0006284">
    <property type="term" value="P:base-excision repair"/>
    <property type="evidence" value="ECO:0007669"/>
    <property type="project" value="UniProtKB-UniRule"/>
</dbReference>
<dbReference type="GO" id="GO:0008409">
    <property type="term" value="F:5'-3' exonuclease activity"/>
    <property type="evidence" value="ECO:0007669"/>
    <property type="project" value="UniProtKB-UniRule"/>
</dbReference>
<keyword evidence="6 15" id="KW-0255">Endonuclease</keyword>
<dbReference type="SMART" id="SM00484">
    <property type="entry name" value="XPGI"/>
    <property type="match status" value="1"/>
</dbReference>
<evidence type="ECO:0000256" key="8">
    <source>
        <dbReference type="ARBA" id="ARBA00022801"/>
    </source>
</evidence>
<keyword evidence="10 15" id="KW-0460">Magnesium</keyword>
<keyword evidence="2 15" id="KW-0597">Phosphoprotein</keyword>
<comment type="cofactor">
    <cofactor evidence="15">
        <name>Mg(2+)</name>
        <dbReference type="ChEBI" id="CHEBI:18420"/>
    </cofactor>
    <text evidence="15">Binds 2 magnesium ions per subunit. They probably participate in the reaction catalyzed by the enzyme. May bind an additional third magnesium ion after substrate binding.</text>
</comment>
<dbReference type="Gene3D" id="1.10.150.20">
    <property type="entry name" value="5' to 3' exonuclease, C-terminal subdomain"/>
    <property type="match status" value="1"/>
</dbReference>
<feature type="domain" description="XPG N-terminal" evidence="18">
    <location>
        <begin position="1"/>
        <end position="107"/>
    </location>
</feature>
<dbReference type="GO" id="GO:0005730">
    <property type="term" value="C:nucleolus"/>
    <property type="evidence" value="ECO:0007669"/>
    <property type="project" value="UniProtKB-SubCell"/>
</dbReference>
<accession>A0A914BX29</accession>
<dbReference type="PANTHER" id="PTHR11081">
    <property type="entry name" value="FLAP ENDONUCLEASE FAMILY MEMBER"/>
    <property type="match status" value="1"/>
</dbReference>
<keyword evidence="13 15" id="KW-0539">Nucleus</keyword>
<dbReference type="GO" id="GO:0003677">
    <property type="term" value="F:DNA binding"/>
    <property type="evidence" value="ECO:0007669"/>
    <property type="project" value="UniProtKB-UniRule"/>
</dbReference>
<comment type="similarity">
    <text evidence="14 15">Belongs to the XPG/RAD2 endonuclease family. FEN1 subfamily.</text>
</comment>
<keyword evidence="8 15" id="KW-0378">Hydrolase</keyword>
<dbReference type="GO" id="GO:0000287">
    <property type="term" value="F:magnesium ion binding"/>
    <property type="evidence" value="ECO:0007669"/>
    <property type="project" value="UniProtKB-UniRule"/>
</dbReference>
<reference evidence="20" key="1">
    <citation type="submission" date="2022-11" db="UniProtKB">
        <authorList>
            <consortium name="WormBaseParasite"/>
        </authorList>
    </citation>
    <scope>IDENTIFICATION</scope>
</reference>
<evidence type="ECO:0000256" key="15">
    <source>
        <dbReference type="HAMAP-Rule" id="MF_03140"/>
    </source>
</evidence>
<dbReference type="InterPro" id="IPR019974">
    <property type="entry name" value="XPG_CS"/>
</dbReference>
<evidence type="ECO:0000256" key="7">
    <source>
        <dbReference type="ARBA" id="ARBA00022763"/>
    </source>
</evidence>
<dbReference type="InterPro" id="IPR008918">
    <property type="entry name" value="HhH2"/>
</dbReference>
<keyword evidence="12 15" id="KW-0234">DNA repair</keyword>
<dbReference type="InterPro" id="IPR036279">
    <property type="entry name" value="5-3_exonuclease_C_sf"/>
</dbReference>
<feature type="domain" description="XPG-I" evidence="17">
    <location>
        <begin position="146"/>
        <end position="218"/>
    </location>
</feature>
<dbReference type="InterPro" id="IPR006085">
    <property type="entry name" value="XPG_DNA_repair_N"/>
</dbReference>
<evidence type="ECO:0000256" key="13">
    <source>
        <dbReference type="ARBA" id="ARBA00023242"/>
    </source>
</evidence>
<keyword evidence="7 15" id="KW-0227">DNA damage</keyword>
<dbReference type="InterPro" id="IPR006084">
    <property type="entry name" value="XPG/Rad2"/>
</dbReference>
<dbReference type="CDD" id="cd09867">
    <property type="entry name" value="PIN_FEN1"/>
    <property type="match status" value="1"/>
</dbReference>
<dbReference type="WBParaSite" id="ACRNAN_Path_1190.g4635.t1">
    <property type="protein sequence ID" value="ACRNAN_Path_1190.g4635.t1"/>
    <property type="gene ID" value="ACRNAN_Path_1190.g4635"/>
</dbReference>
<keyword evidence="3 15" id="KW-0235">DNA replication</keyword>
<dbReference type="GO" id="GO:0017108">
    <property type="term" value="F:5'-flap endonuclease activity"/>
    <property type="evidence" value="ECO:0007669"/>
    <property type="project" value="UniProtKB-UniRule"/>
</dbReference>
<dbReference type="EC" id="3.1.-.-" evidence="15"/>
<evidence type="ECO:0000256" key="12">
    <source>
        <dbReference type="ARBA" id="ARBA00023204"/>
    </source>
</evidence>
<dbReference type="PANTHER" id="PTHR11081:SF9">
    <property type="entry name" value="FLAP ENDONUCLEASE 1"/>
    <property type="match status" value="1"/>
</dbReference>
<dbReference type="InterPro" id="IPR006086">
    <property type="entry name" value="XPG-I_dom"/>
</dbReference>
<dbReference type="GO" id="GO:0043137">
    <property type="term" value="P:DNA replication, removal of RNA primer"/>
    <property type="evidence" value="ECO:0007669"/>
    <property type="project" value="UniProtKB-UniRule"/>
</dbReference>
<protein>
    <recommendedName>
        <fullName evidence="15">Flap endonuclease 1</fullName>
        <shortName evidence="15">FEN-1</shortName>
        <ecNumber evidence="15">3.1.-.-</ecNumber>
    </recommendedName>
    <alternativeName>
        <fullName evidence="15">Flap structure-specific endonuclease 1</fullName>
    </alternativeName>
</protein>
<dbReference type="Proteomes" id="UP000887540">
    <property type="component" value="Unplaced"/>
</dbReference>
<sequence>MGIQNLMKVIGDHAANAIHEYEMKHYFGRKIAIDASMSLYQFLIAIRQDGAQLQTETGETTSHLNGMFYRTIRMMEHGIKPVFVFDGAPPELKKGELDKRLEKREEAEKQRDEAKEKGDLVSVDKFERRLVKVTREQNQECRRLLTLMGVPVVESPCEAESQCAELVQAGKVFATATEDMDALTFGSKVLVRHMTFSEAKKMPIKEFNLELILKGFEMDMDQFIDLCILLGCDYCPSIRGIGPKKAFELISKHKSIENVLENIDQTKYPPPENWKFAAARKEFLEPKVLKGGEVELTWKEPQTDELIQFLCVEKGFNEDRIRSALGRLEKGRQNSAQVRIDSFFKPTGMVSTAPTAKKRQATEDKKPASKSSTTKKFKGGK</sequence>
<proteinExistence type="inferred from homology"/>
<dbReference type="CDD" id="cd09907">
    <property type="entry name" value="H3TH_FEN1-Euk"/>
    <property type="match status" value="1"/>
</dbReference>
<dbReference type="PROSITE" id="PS00841">
    <property type="entry name" value="XPG_1"/>
    <property type="match status" value="1"/>
</dbReference>
<evidence type="ECO:0000256" key="6">
    <source>
        <dbReference type="ARBA" id="ARBA00022759"/>
    </source>
</evidence>
<name>A0A914BX29_9BILA</name>
<dbReference type="SMART" id="SM00279">
    <property type="entry name" value="HhH2"/>
    <property type="match status" value="1"/>
</dbReference>
<evidence type="ECO:0000259" key="17">
    <source>
        <dbReference type="SMART" id="SM00484"/>
    </source>
</evidence>
<dbReference type="AlphaFoldDB" id="A0A914BX29"/>
<dbReference type="InterPro" id="IPR023426">
    <property type="entry name" value="Flap_endonuc"/>
</dbReference>
<evidence type="ECO:0000313" key="19">
    <source>
        <dbReference type="Proteomes" id="UP000887540"/>
    </source>
</evidence>
<dbReference type="FunFam" id="3.40.50.1010:FF:000003">
    <property type="entry name" value="Flap endonuclease 1"/>
    <property type="match status" value="1"/>
</dbReference>
<dbReference type="GO" id="GO:0005654">
    <property type="term" value="C:nucleoplasm"/>
    <property type="evidence" value="ECO:0007669"/>
    <property type="project" value="UniProtKB-SubCell"/>
</dbReference>
<evidence type="ECO:0000256" key="10">
    <source>
        <dbReference type="ARBA" id="ARBA00022842"/>
    </source>
</evidence>
<keyword evidence="9 15" id="KW-0269">Exonuclease</keyword>
<dbReference type="HAMAP" id="MF_00614">
    <property type="entry name" value="Fen"/>
    <property type="match status" value="1"/>
</dbReference>
<dbReference type="GO" id="GO:0030145">
    <property type="term" value="F:manganese ion binding"/>
    <property type="evidence" value="ECO:0007669"/>
    <property type="project" value="TreeGrafter"/>
</dbReference>
<dbReference type="PRINTS" id="PR00853">
    <property type="entry name" value="XPGRADSUPER"/>
</dbReference>
<feature type="region of interest" description="Disordered" evidence="16">
    <location>
        <begin position="347"/>
        <end position="381"/>
    </location>
</feature>
<dbReference type="Gene3D" id="3.40.50.1010">
    <property type="entry name" value="5'-nuclease"/>
    <property type="match status" value="1"/>
</dbReference>
<evidence type="ECO:0000256" key="4">
    <source>
        <dbReference type="ARBA" id="ARBA00022722"/>
    </source>
</evidence>
<comment type="function">
    <text evidence="15">Structure-specific nuclease with 5'-flap endonuclease and 5'-3' exonuclease activities involved in DNA replication and repair. During DNA replication, cleaves the 5'-overhanging flap structure that is generated by displacement synthesis when DNA polymerase encounters the 5'-end of a downstream Okazaki fragment. It enters the flap from the 5'-end and then tracks to cleave the flap base, leaving a nick for ligation. Also involved in the long patch base excision repair (LP-BER) pathway, by cleaving within the apurinic/apyrimidinic (AP) site-terminated flap. Acts as a genome stabilization factor that prevents flaps from equilibrating into structures that lead to duplications and deletions. Also possesses 5'-3' exonuclease activity on nicked or gapped double-stranded DNA, and exhibits RNase H activity. Also involved in replication and repair of rDNA and in repairing mitochondrial DNA.</text>
</comment>
<keyword evidence="4 15" id="KW-0540">Nuclease</keyword>
<evidence type="ECO:0000256" key="1">
    <source>
        <dbReference type="ARBA" id="ARBA00004173"/>
    </source>
</evidence>